<dbReference type="Proteomes" id="UP001652445">
    <property type="component" value="Unassembled WGS sequence"/>
</dbReference>
<dbReference type="InterPro" id="IPR011251">
    <property type="entry name" value="Luciferase-like_dom"/>
</dbReference>
<feature type="domain" description="Luciferase-like" evidence="7">
    <location>
        <begin position="28"/>
        <end position="394"/>
    </location>
</feature>
<keyword evidence="9" id="KW-1185">Reference proteome</keyword>
<keyword evidence="4" id="KW-0503">Monooxygenase</keyword>
<comment type="similarity">
    <text evidence="5">Belongs to the NtaA/SnaA/DszA monooxygenase family.</text>
</comment>
<feature type="region of interest" description="Disordered" evidence="6">
    <location>
        <begin position="431"/>
        <end position="456"/>
    </location>
</feature>
<gene>
    <name evidence="8" type="ORF">OB236_36130</name>
</gene>
<dbReference type="SUPFAM" id="SSF51679">
    <property type="entry name" value="Bacterial luciferase-like"/>
    <property type="match status" value="1"/>
</dbReference>
<dbReference type="EMBL" id="JAOQIO010000121">
    <property type="protein sequence ID" value="MCU6797568.1"/>
    <property type="molecule type" value="Genomic_DNA"/>
</dbReference>
<dbReference type="InterPro" id="IPR036661">
    <property type="entry name" value="Luciferase-like_sf"/>
</dbReference>
<sequence length="456" mass="51272">MSKRIGLNFIEKNCPTVDNIGLWTHPDSRASDYKELSYWTELAQLLERGKFDAIFFADALGTFSTYKNSRDTAVSEGMSLPINDPSYLIPAMAAVTEHLGFAVTSSITYDHPYALARKMSTLDHLTNGRIGWNIVTSNLNSAALNFSLTEQMEHDTRYDRGDEFLNVCYKLWQCSWESDAVVRDRINRVYTDPAKIHEIRHEGTFFKVPGIHLCEPSPQRTPVLFQAGSSTRGRQFAAQHAECIFLNAMTVEETRFLVQDIRNQAEAAGRDPQQLRFFPRFVPVVAPTEVEAKAKFAEYVRYVSTEGTLALLSSWSGIDLSAYTPDELLAYIRKKSNGSQYIADYLRRVDEGKRWTTEELAELYAFGGAGNVTVGSPQQIADYMEAFVESTGVDGFNLAYAVRGKSIGEFIDGVVPELQRRGRIQTSYKPGTLRDKLFNHGPHTPSDHPASQVRID</sequence>
<keyword evidence="3" id="KW-0560">Oxidoreductase</keyword>
<name>A0ABT2USC7_9BACL</name>
<reference evidence="8 9" key="1">
    <citation type="submission" date="2022-09" db="EMBL/GenBank/DDBJ databases">
        <authorList>
            <person name="Han X.L."/>
            <person name="Wang Q."/>
            <person name="Lu T."/>
        </authorList>
    </citation>
    <scope>NUCLEOTIDE SEQUENCE [LARGE SCALE GENOMIC DNA]</scope>
    <source>
        <strain evidence="8 9">WQ 127069</strain>
    </source>
</reference>
<evidence type="ECO:0000256" key="6">
    <source>
        <dbReference type="SAM" id="MobiDB-lite"/>
    </source>
</evidence>
<evidence type="ECO:0000256" key="2">
    <source>
        <dbReference type="ARBA" id="ARBA00022643"/>
    </source>
</evidence>
<dbReference type="PANTHER" id="PTHR30011:SF16">
    <property type="entry name" value="C2H2 FINGER DOMAIN TRANSCRIPTION FACTOR (EUROFUNG)-RELATED"/>
    <property type="match status" value="1"/>
</dbReference>
<evidence type="ECO:0000256" key="4">
    <source>
        <dbReference type="ARBA" id="ARBA00023033"/>
    </source>
</evidence>
<evidence type="ECO:0000256" key="3">
    <source>
        <dbReference type="ARBA" id="ARBA00023002"/>
    </source>
</evidence>
<evidence type="ECO:0000256" key="1">
    <source>
        <dbReference type="ARBA" id="ARBA00022630"/>
    </source>
</evidence>
<protein>
    <submittedName>
        <fullName evidence="8">LLM class flavin-dependent oxidoreductase</fullName>
    </submittedName>
</protein>
<dbReference type="PIRSF" id="PIRSF000337">
    <property type="entry name" value="NTA_MOA"/>
    <property type="match status" value="1"/>
</dbReference>
<evidence type="ECO:0000313" key="9">
    <source>
        <dbReference type="Proteomes" id="UP001652445"/>
    </source>
</evidence>
<proteinExistence type="inferred from homology"/>
<accession>A0ABT2USC7</accession>
<dbReference type="PANTHER" id="PTHR30011">
    <property type="entry name" value="ALKANESULFONATE MONOOXYGENASE-RELATED"/>
    <property type="match status" value="1"/>
</dbReference>
<keyword evidence="1" id="KW-0285">Flavoprotein</keyword>
<dbReference type="NCBIfam" id="TIGR03860">
    <property type="entry name" value="FMN_nitrolo"/>
    <property type="match status" value="1"/>
</dbReference>
<dbReference type="Pfam" id="PF00296">
    <property type="entry name" value="Bac_luciferase"/>
    <property type="match status" value="1"/>
</dbReference>
<evidence type="ECO:0000313" key="8">
    <source>
        <dbReference type="EMBL" id="MCU6797568.1"/>
    </source>
</evidence>
<keyword evidence="2" id="KW-0288">FMN</keyword>
<dbReference type="Gene3D" id="3.20.20.30">
    <property type="entry name" value="Luciferase-like domain"/>
    <property type="match status" value="1"/>
</dbReference>
<dbReference type="InterPro" id="IPR051260">
    <property type="entry name" value="Diverse_substr_monoxygenases"/>
</dbReference>
<dbReference type="InterPro" id="IPR016215">
    <property type="entry name" value="NTA_MOA"/>
</dbReference>
<evidence type="ECO:0000259" key="7">
    <source>
        <dbReference type="Pfam" id="PF00296"/>
    </source>
</evidence>
<comment type="caution">
    <text evidence="8">The sequence shown here is derived from an EMBL/GenBank/DDBJ whole genome shotgun (WGS) entry which is preliminary data.</text>
</comment>
<dbReference type="CDD" id="cd01095">
    <property type="entry name" value="Nitrilotriacetate_monoxgenase"/>
    <property type="match status" value="1"/>
</dbReference>
<dbReference type="RefSeq" id="WP_262688331.1">
    <property type="nucleotide sequence ID" value="NZ_JAOQIO010000121.1"/>
</dbReference>
<organism evidence="8 9">
    <name type="scientific">Paenibacillus baimaensis</name>
    <dbReference type="NCBI Taxonomy" id="2982185"/>
    <lineage>
        <taxon>Bacteria</taxon>
        <taxon>Bacillati</taxon>
        <taxon>Bacillota</taxon>
        <taxon>Bacilli</taxon>
        <taxon>Bacillales</taxon>
        <taxon>Paenibacillaceae</taxon>
        <taxon>Paenibacillus</taxon>
    </lineage>
</organism>
<evidence type="ECO:0000256" key="5">
    <source>
        <dbReference type="ARBA" id="ARBA00033748"/>
    </source>
</evidence>